<evidence type="ECO:0000256" key="3">
    <source>
        <dbReference type="ARBA" id="ARBA00022989"/>
    </source>
</evidence>
<feature type="transmembrane region" description="Helical" evidence="6">
    <location>
        <begin position="364"/>
        <end position="385"/>
    </location>
</feature>
<dbReference type="GO" id="GO:0016020">
    <property type="term" value="C:membrane"/>
    <property type="evidence" value="ECO:0007669"/>
    <property type="project" value="UniProtKB-SubCell"/>
</dbReference>
<keyword evidence="2 6" id="KW-0812">Transmembrane</keyword>
<gene>
    <name evidence="7" type="ORF">ILEXP_LOCUS21592</name>
</gene>
<comment type="caution">
    <text evidence="7">The sequence shown here is derived from an EMBL/GenBank/DDBJ whole genome shotgun (WGS) entry which is preliminary data.</text>
</comment>
<comment type="subcellular location">
    <subcellularLocation>
        <location evidence="1">Membrane</location>
        <topology evidence="1">Multi-pass membrane protein</topology>
    </subcellularLocation>
</comment>
<evidence type="ECO:0000256" key="2">
    <source>
        <dbReference type="ARBA" id="ARBA00022692"/>
    </source>
</evidence>
<dbReference type="Proteomes" id="UP001642360">
    <property type="component" value="Unassembled WGS sequence"/>
</dbReference>
<feature type="transmembrane region" description="Helical" evidence="6">
    <location>
        <begin position="292"/>
        <end position="311"/>
    </location>
</feature>
<keyword evidence="5" id="KW-0927">Auxin signaling pathway</keyword>
<feature type="transmembrane region" description="Helical" evidence="6">
    <location>
        <begin position="84"/>
        <end position="106"/>
    </location>
</feature>
<proteinExistence type="predicted"/>
<protein>
    <submittedName>
        <fullName evidence="7">Uncharacterized protein</fullName>
    </submittedName>
</protein>
<dbReference type="GO" id="GO:0009734">
    <property type="term" value="P:auxin-activated signaling pathway"/>
    <property type="evidence" value="ECO:0007669"/>
    <property type="project" value="UniProtKB-KW"/>
</dbReference>
<keyword evidence="8" id="KW-1185">Reference proteome</keyword>
<name>A0ABC8SDV5_9AQUA</name>
<evidence type="ECO:0000313" key="7">
    <source>
        <dbReference type="EMBL" id="CAK9153354.1"/>
    </source>
</evidence>
<keyword evidence="3 6" id="KW-1133">Transmembrane helix</keyword>
<dbReference type="PANTHER" id="PTHR31419">
    <property type="entry name" value="PROTEIN PIN-LIKES 2"/>
    <property type="match status" value="1"/>
</dbReference>
<evidence type="ECO:0000256" key="6">
    <source>
        <dbReference type="SAM" id="Phobius"/>
    </source>
</evidence>
<sequence length="390" mass="42835">MEFLSAISIGSVNSGKENLLSAVLPLLKLLSLTLIGLILAHPKTQIVPRATFKLLSKLVLALFLPCTIFIHLGESIALQNFIDWWFIPVYVILSTAIGCVLGLLVVRICRRTPPEFNRFTVIVTAFSNTGNLPQAIVGSVCHSADNPFGPECHRTEYYEVVEQEEGVEIQEQLSVDNLSRPLLVEAEWPGMEDKETEHCKTPIIARVFTSVSSISQSSIPNPIHWKREPPTFATLLAFIIGMVPFLKSVVYGDDAPLSFITGSLDIVAGAMVPSVMLILGGMLAEGPNESRLGLRTTIGIIIARLLILPLIGMGVVCLADRLNFLIHGDQMYRFVLLLQYTTPSAILLGAAASLRGYAVREASALLFWQHVFAVFSLSVYIIIYFKLLLS</sequence>
<dbReference type="EMBL" id="CAUOFW020002380">
    <property type="protein sequence ID" value="CAK9153354.1"/>
    <property type="molecule type" value="Genomic_DNA"/>
</dbReference>
<accession>A0ABC8SDV5</accession>
<dbReference type="Pfam" id="PF03547">
    <property type="entry name" value="Mem_trans"/>
    <property type="match status" value="1"/>
</dbReference>
<dbReference type="InterPro" id="IPR039305">
    <property type="entry name" value="PILS2/6"/>
</dbReference>
<reference evidence="7 8" key="1">
    <citation type="submission" date="2024-02" db="EMBL/GenBank/DDBJ databases">
        <authorList>
            <person name="Vignale AGUSTIN F."/>
            <person name="Sosa J E."/>
            <person name="Modenutti C."/>
        </authorList>
    </citation>
    <scope>NUCLEOTIDE SEQUENCE [LARGE SCALE GENOMIC DNA]</scope>
</reference>
<dbReference type="InterPro" id="IPR004776">
    <property type="entry name" value="Mem_transp_PIN-like"/>
</dbReference>
<feature type="transmembrane region" description="Helical" evidence="6">
    <location>
        <begin position="257"/>
        <end position="280"/>
    </location>
</feature>
<evidence type="ECO:0000313" key="8">
    <source>
        <dbReference type="Proteomes" id="UP001642360"/>
    </source>
</evidence>
<feature type="transmembrane region" description="Helical" evidence="6">
    <location>
        <begin position="52"/>
        <end position="72"/>
    </location>
</feature>
<evidence type="ECO:0000256" key="1">
    <source>
        <dbReference type="ARBA" id="ARBA00004141"/>
    </source>
</evidence>
<keyword evidence="4 6" id="KW-0472">Membrane</keyword>
<feature type="transmembrane region" description="Helical" evidence="6">
    <location>
        <begin position="20"/>
        <end position="40"/>
    </location>
</feature>
<feature type="transmembrane region" description="Helical" evidence="6">
    <location>
        <begin position="331"/>
        <end position="352"/>
    </location>
</feature>
<dbReference type="PANTHER" id="PTHR31419:SF8">
    <property type="entry name" value="PROTEIN PIN-LIKES 2-LIKE"/>
    <property type="match status" value="1"/>
</dbReference>
<evidence type="ECO:0000256" key="5">
    <source>
        <dbReference type="ARBA" id="ARBA00023294"/>
    </source>
</evidence>
<dbReference type="AlphaFoldDB" id="A0ABC8SDV5"/>
<feature type="transmembrane region" description="Helical" evidence="6">
    <location>
        <begin position="232"/>
        <end position="251"/>
    </location>
</feature>
<evidence type="ECO:0000256" key="4">
    <source>
        <dbReference type="ARBA" id="ARBA00023136"/>
    </source>
</evidence>
<organism evidence="7 8">
    <name type="scientific">Ilex paraguariensis</name>
    <name type="common">yerba mate</name>
    <dbReference type="NCBI Taxonomy" id="185542"/>
    <lineage>
        <taxon>Eukaryota</taxon>
        <taxon>Viridiplantae</taxon>
        <taxon>Streptophyta</taxon>
        <taxon>Embryophyta</taxon>
        <taxon>Tracheophyta</taxon>
        <taxon>Spermatophyta</taxon>
        <taxon>Magnoliopsida</taxon>
        <taxon>eudicotyledons</taxon>
        <taxon>Gunneridae</taxon>
        <taxon>Pentapetalae</taxon>
        <taxon>asterids</taxon>
        <taxon>campanulids</taxon>
        <taxon>Aquifoliales</taxon>
        <taxon>Aquifoliaceae</taxon>
        <taxon>Ilex</taxon>
    </lineage>
</organism>